<dbReference type="PANTHER" id="PTHR38435">
    <property type="match status" value="1"/>
</dbReference>
<gene>
    <name evidence="3" type="ORF">H8S75_00105</name>
</gene>
<protein>
    <submittedName>
        <fullName evidence="3">DUF871 family protein</fullName>
    </submittedName>
</protein>
<accession>A0ABR7GZR0</accession>
<dbReference type="SUPFAM" id="SSF51445">
    <property type="entry name" value="(Trans)glycosidases"/>
    <property type="match status" value="1"/>
</dbReference>
<dbReference type="SUPFAM" id="SSF50891">
    <property type="entry name" value="Cyclophilin-like"/>
    <property type="match status" value="1"/>
</dbReference>
<reference evidence="3 4" key="1">
    <citation type="submission" date="2020-08" db="EMBL/GenBank/DDBJ databases">
        <title>Genome public.</title>
        <authorList>
            <person name="Liu C."/>
            <person name="Sun Q."/>
        </authorList>
    </citation>
    <scope>NUCLEOTIDE SEQUENCE [LARGE SCALE GENOMIC DNA]</scope>
    <source>
        <strain evidence="3 4">NSJ-66</strain>
    </source>
</reference>
<evidence type="ECO:0000313" key="3">
    <source>
        <dbReference type="EMBL" id="MBC5706365.1"/>
    </source>
</evidence>
<dbReference type="Gene3D" id="3.20.20.70">
    <property type="entry name" value="Aldolase class I"/>
    <property type="match status" value="1"/>
</dbReference>
<dbReference type="EMBL" id="JACOPB010000001">
    <property type="protein sequence ID" value="MBC5706365.1"/>
    <property type="molecule type" value="Genomic_DNA"/>
</dbReference>
<feature type="domain" description="6-phospho-N-acetylmuramidase C-terminal" evidence="1">
    <location>
        <begin position="251"/>
        <end position="360"/>
    </location>
</feature>
<keyword evidence="4" id="KW-1185">Reference proteome</keyword>
<dbReference type="InterPro" id="IPR017853">
    <property type="entry name" value="GH"/>
</dbReference>
<evidence type="ECO:0000313" key="4">
    <source>
        <dbReference type="Proteomes" id="UP000634672"/>
    </source>
</evidence>
<dbReference type="RefSeq" id="WP_187018354.1">
    <property type="nucleotide sequence ID" value="NZ_JACOPB010000001.1"/>
</dbReference>
<dbReference type="InterPro" id="IPR008589">
    <property type="entry name" value="MupG"/>
</dbReference>
<name>A0ABR7GZR0_9FIRM</name>
<dbReference type="PANTHER" id="PTHR38435:SF2">
    <property type="entry name" value="DUF871 DOMAIN-CONTAINING PROTEIN"/>
    <property type="match status" value="1"/>
</dbReference>
<dbReference type="InterPro" id="IPR043797">
    <property type="entry name" value="MupG_N"/>
</dbReference>
<organism evidence="3 4">
    <name type="scientific">Hungatella hominis</name>
    <dbReference type="NCBI Taxonomy" id="2763050"/>
    <lineage>
        <taxon>Bacteria</taxon>
        <taxon>Bacillati</taxon>
        <taxon>Bacillota</taxon>
        <taxon>Clostridia</taxon>
        <taxon>Lachnospirales</taxon>
        <taxon>Lachnospiraceae</taxon>
        <taxon>Hungatella</taxon>
    </lineage>
</organism>
<dbReference type="InterPro" id="IPR013785">
    <property type="entry name" value="Aldolase_TIM"/>
</dbReference>
<dbReference type="Gene3D" id="2.40.100.10">
    <property type="entry name" value="Cyclophilin-like"/>
    <property type="match status" value="1"/>
</dbReference>
<proteinExistence type="predicted"/>
<dbReference type="Proteomes" id="UP000634672">
    <property type="component" value="Unassembled WGS sequence"/>
</dbReference>
<dbReference type="Pfam" id="PF19200">
    <property type="entry name" value="MupG_N"/>
    <property type="match status" value="1"/>
</dbReference>
<evidence type="ECO:0000259" key="1">
    <source>
        <dbReference type="Pfam" id="PF05913"/>
    </source>
</evidence>
<dbReference type="Pfam" id="PF05913">
    <property type="entry name" value="MupG_C"/>
    <property type="match status" value="1"/>
</dbReference>
<dbReference type="InterPro" id="IPR043894">
    <property type="entry name" value="MupG_C"/>
</dbReference>
<comment type="caution">
    <text evidence="3">The sequence shown here is derived from an EMBL/GenBank/DDBJ whole genome shotgun (WGS) entry which is preliminary data.</text>
</comment>
<sequence>MKLSIAVYPSNNRPGAGEQEDAYLDMAGQYGYTEVFTSLHLPEIHDNRQIDNLESLAKRVKKRGMELTVDVGGSGIARLLASEEVGSRIKEAEIDFIRLDYGFLVSQAAEMVRQWNIRGLVVNASIYSEEEVHSLLAELRSIRPQIEIRACHNFYPRPETGEDEQFFDRQNSAFTGEGVPVYACLPSLTNPRPPLRLGLPTLEKHRYMELSRAACELKCSLGIGGIMAADEFFSEVELQTITSVVNLDPWKIEVKKRRDITMLEEEILEGSSHHFRYDSNSRILRSASSREMAEYAKRVPARNMELRPRGTVTIDNENYVRYSGELQVVLEDMPADERVNSIGQIQEKDMWKFEYFRKGYDYCFL</sequence>
<feature type="domain" description="6-phospho-N-acetylmuramidase N-terminal" evidence="2">
    <location>
        <begin position="5"/>
        <end position="242"/>
    </location>
</feature>
<dbReference type="InterPro" id="IPR029000">
    <property type="entry name" value="Cyclophilin-like_dom_sf"/>
</dbReference>
<evidence type="ECO:0000259" key="2">
    <source>
        <dbReference type="Pfam" id="PF19200"/>
    </source>
</evidence>